<dbReference type="InterPro" id="IPR006748">
    <property type="entry name" value="NH2Glyco/OHUrea_AB-resist_kin"/>
</dbReference>
<dbReference type="STRING" id="675864.SAMN04489747_1008"/>
<gene>
    <name evidence="1" type="ORF">SAMN04489747_1008</name>
</gene>
<keyword evidence="1" id="KW-0808">Transferase</keyword>
<dbReference type="SUPFAM" id="SSF56112">
    <property type="entry name" value="Protein kinase-like (PK-like)"/>
    <property type="match status" value="1"/>
</dbReference>
<sequence length="297" mass="32016">MGPDGQRWLDDLPRLVGELEQAWGLDVEGRGLPGGSASWVGRARDADGRPRVLKIGMPGHDLDDEARVLGLAAGRGLVGLRAHDPGRNALLLDELGPSLEAAVLPVEEKLEHLAAALTLVWEIPASALTPPGPGEDKASTLTRLVLDTDTRLGHPTPPAVLDLALEYAARRVAAHDPDRCVVVHGDPHPANALSTAPAPGDDGLAYRLVDPDGFLADPAYDLGVVLREWTGRLGERPRERLEGWCTLLADRCRLDAQVVWEWAYLERVSTGLHVLDFGAERMGRRFLDSAATLLTGR</sequence>
<proteinExistence type="predicted"/>
<evidence type="ECO:0000313" key="2">
    <source>
        <dbReference type="Proteomes" id="UP000198546"/>
    </source>
</evidence>
<keyword evidence="2" id="KW-1185">Reference proteome</keyword>
<organism evidence="1 2">
    <name type="scientific">Auraticoccus monumenti</name>
    <dbReference type="NCBI Taxonomy" id="675864"/>
    <lineage>
        <taxon>Bacteria</taxon>
        <taxon>Bacillati</taxon>
        <taxon>Actinomycetota</taxon>
        <taxon>Actinomycetes</taxon>
        <taxon>Propionibacteriales</taxon>
        <taxon>Propionibacteriaceae</taxon>
        <taxon>Auraticoccus</taxon>
    </lineage>
</organism>
<dbReference type="GO" id="GO:0016773">
    <property type="term" value="F:phosphotransferase activity, alcohol group as acceptor"/>
    <property type="evidence" value="ECO:0007669"/>
    <property type="project" value="InterPro"/>
</dbReference>
<accession>A0A1G6UZS9</accession>
<keyword evidence="1" id="KW-0418">Kinase</keyword>
<reference evidence="1 2" key="1">
    <citation type="submission" date="2016-10" db="EMBL/GenBank/DDBJ databases">
        <authorList>
            <person name="de Groot N.N."/>
        </authorList>
    </citation>
    <scope>NUCLEOTIDE SEQUENCE [LARGE SCALE GENOMIC DNA]</scope>
    <source>
        <strain evidence="1 2">MON 2.2</strain>
    </source>
</reference>
<protein>
    <submittedName>
        <fullName evidence="1">Streptomycin 6-kinase</fullName>
    </submittedName>
</protein>
<evidence type="ECO:0000313" key="1">
    <source>
        <dbReference type="EMBL" id="SDD46900.1"/>
    </source>
</evidence>
<dbReference type="GO" id="GO:0016301">
    <property type="term" value="F:kinase activity"/>
    <property type="evidence" value="ECO:0007669"/>
    <property type="project" value="UniProtKB-KW"/>
</dbReference>
<dbReference type="GO" id="GO:0019748">
    <property type="term" value="P:secondary metabolic process"/>
    <property type="evidence" value="ECO:0007669"/>
    <property type="project" value="InterPro"/>
</dbReference>
<dbReference type="InterPro" id="IPR011009">
    <property type="entry name" value="Kinase-like_dom_sf"/>
</dbReference>
<dbReference type="EMBL" id="LT629688">
    <property type="protein sequence ID" value="SDD46900.1"/>
    <property type="molecule type" value="Genomic_DNA"/>
</dbReference>
<dbReference type="Proteomes" id="UP000198546">
    <property type="component" value="Chromosome i"/>
</dbReference>
<dbReference type="Gene3D" id="3.90.1200.10">
    <property type="match status" value="1"/>
</dbReference>
<name>A0A1G6UZS9_9ACTN</name>
<dbReference type="AlphaFoldDB" id="A0A1G6UZS9"/>
<dbReference type="Pfam" id="PF04655">
    <property type="entry name" value="APH_6_hur"/>
    <property type="match status" value="1"/>
</dbReference>